<keyword evidence="3" id="KW-1185">Reference proteome</keyword>
<dbReference type="SUPFAM" id="SSF55920">
    <property type="entry name" value="Creatinase/aminopeptidase"/>
    <property type="match status" value="1"/>
</dbReference>
<accession>A0A1L3I9R8</accession>
<keyword evidence="2" id="KW-0614">Plasmid</keyword>
<proteinExistence type="predicted"/>
<evidence type="ECO:0000259" key="1">
    <source>
        <dbReference type="Pfam" id="PF16188"/>
    </source>
</evidence>
<geneLocation type="plasmid" evidence="3">
    <name>pp97_a</name>
</geneLocation>
<dbReference type="PANTHER" id="PTHR43763:SF6">
    <property type="entry name" value="XAA-PRO AMINOPEPTIDASE 1"/>
    <property type="match status" value="1"/>
</dbReference>
<protein>
    <submittedName>
        <fullName evidence="2">Metallopeptidase, family M24</fullName>
    </submittedName>
</protein>
<evidence type="ECO:0000313" key="3">
    <source>
        <dbReference type="Proteomes" id="UP000183859"/>
    </source>
</evidence>
<name>A0A1L3I9R8_9RHOB</name>
<gene>
    <name evidence="2" type="ORF">PhaeoP97_03587</name>
</gene>
<evidence type="ECO:0000313" key="2">
    <source>
        <dbReference type="EMBL" id="APG48939.1"/>
    </source>
</evidence>
<dbReference type="EMBL" id="CP016365">
    <property type="protein sequence ID" value="APG48939.1"/>
    <property type="molecule type" value="Genomic_DNA"/>
</dbReference>
<dbReference type="InterPro" id="IPR050422">
    <property type="entry name" value="X-Pro_aminopeptidase_P"/>
</dbReference>
<dbReference type="Gene3D" id="3.90.230.10">
    <property type="entry name" value="Creatinase/methionine aminopeptidase superfamily"/>
    <property type="match status" value="1"/>
</dbReference>
<dbReference type="KEGG" id="php:PhaeoP97_03587"/>
<feature type="domain" description="Peptidase M24 C-terminal" evidence="1">
    <location>
        <begin position="31"/>
        <end position="90"/>
    </location>
</feature>
<dbReference type="InterPro" id="IPR036005">
    <property type="entry name" value="Creatinase/aminopeptidase-like"/>
</dbReference>
<reference evidence="3" key="1">
    <citation type="submission" date="2016-07" db="EMBL/GenBank/DDBJ databases">
        <title>Phaeobacter portensis sp. nov., a tropodithietic acid producing bacterium isolated from a German harbor.</title>
        <authorList>
            <person name="Freese H.M."/>
            <person name="Bunk B."/>
            <person name="Breider S."/>
            <person name="Brinkhoff T."/>
        </authorList>
    </citation>
    <scope>NUCLEOTIDE SEQUENCE [LARGE SCALE GENOMIC DNA]</scope>
    <source>
        <strain evidence="3">P97</strain>
        <plasmid evidence="3">pp97_a</plasmid>
    </source>
</reference>
<organism evidence="2 3">
    <name type="scientific">Phaeobacter porticola</name>
    <dbReference type="NCBI Taxonomy" id="1844006"/>
    <lineage>
        <taxon>Bacteria</taxon>
        <taxon>Pseudomonadati</taxon>
        <taxon>Pseudomonadota</taxon>
        <taxon>Alphaproteobacteria</taxon>
        <taxon>Rhodobacterales</taxon>
        <taxon>Roseobacteraceae</taxon>
        <taxon>Phaeobacter</taxon>
    </lineage>
</organism>
<dbReference type="PANTHER" id="PTHR43763">
    <property type="entry name" value="XAA-PRO AMINOPEPTIDASE 1"/>
    <property type="match status" value="1"/>
</dbReference>
<dbReference type="InterPro" id="IPR032416">
    <property type="entry name" value="Peptidase_M24_C"/>
</dbReference>
<sequence length="91" mass="10415">MVVSIEPGYYEAERFGIRIENVFEIVEKVGGFLAFRNMTLGPIQAEMLIPARISGVERAWLNAYHDEVSRKLWPLLSRQARHWLSSVTAPV</sequence>
<dbReference type="AlphaFoldDB" id="A0A1L3I9R8"/>
<dbReference type="Pfam" id="PF16188">
    <property type="entry name" value="Peptidase_M24_C"/>
    <property type="match status" value="1"/>
</dbReference>
<dbReference type="Proteomes" id="UP000183859">
    <property type="component" value="Plasmid pP97_a"/>
</dbReference>